<dbReference type="GO" id="GO:0008790">
    <property type="term" value="F:arabinose isomerase activity"/>
    <property type="evidence" value="ECO:0007669"/>
    <property type="project" value="TreeGrafter"/>
</dbReference>
<evidence type="ECO:0000313" key="10">
    <source>
        <dbReference type="EMBL" id="OQA54342.1"/>
    </source>
</evidence>
<dbReference type="SUPFAM" id="SSF50443">
    <property type="entry name" value="FucI/AraA C-terminal domain-like"/>
    <property type="match status" value="1"/>
</dbReference>
<dbReference type="InterPro" id="IPR009015">
    <property type="entry name" value="Fucose_isomerase_N/cen_sf"/>
</dbReference>
<evidence type="ECO:0000256" key="5">
    <source>
        <dbReference type="ARBA" id="ARBA00023253"/>
    </source>
</evidence>
<feature type="domain" description="L-fucose isomerase N-terminal-2" evidence="9">
    <location>
        <begin position="256"/>
        <end position="310"/>
    </location>
</feature>
<keyword evidence="6" id="KW-0119">Carbohydrate metabolism</keyword>
<dbReference type="GO" id="GO:0030145">
    <property type="term" value="F:manganese ion binding"/>
    <property type="evidence" value="ECO:0007669"/>
    <property type="project" value="InterPro"/>
</dbReference>
<gene>
    <name evidence="10" type="primary">fucI</name>
    <name evidence="10" type="ORF">BWY41_02170</name>
</gene>
<evidence type="ECO:0000256" key="2">
    <source>
        <dbReference type="ARBA" id="ARBA00022723"/>
    </source>
</evidence>
<keyword evidence="4 10" id="KW-0413">Isomerase</keyword>
<protein>
    <submittedName>
        <fullName evidence="10">L-fucose isomerase</fullName>
        <ecNumber evidence="10">5.3.1.25</ecNumber>
    </submittedName>
</protein>
<evidence type="ECO:0000256" key="6">
    <source>
        <dbReference type="ARBA" id="ARBA00023277"/>
    </source>
</evidence>
<dbReference type="Proteomes" id="UP000485569">
    <property type="component" value="Unassembled WGS sequence"/>
</dbReference>
<organism evidence="10">
    <name type="scientific">Candidatus Atribacter allofermentans</name>
    <dbReference type="NCBI Taxonomy" id="1852833"/>
    <lineage>
        <taxon>Bacteria</taxon>
        <taxon>Pseudomonadati</taxon>
        <taxon>Atribacterota</taxon>
        <taxon>Atribacteria</taxon>
        <taxon>Atribacterales</taxon>
        <taxon>Atribacteraceae</taxon>
        <taxon>Atribacter</taxon>
    </lineage>
</organism>
<dbReference type="EMBL" id="MWBQ01000218">
    <property type="protein sequence ID" value="OQA54342.1"/>
    <property type="molecule type" value="Genomic_DNA"/>
</dbReference>
<sequence>MSKIGVITFSDGRPHVHQELLAMNLKFQENLVKKLQQEGHEVIIADEPPWTNQLAVSAGKKMQLAGVDCTIFNYAIWAWPHFTVLAAQFAPGPFLCLSNINPGYPGLVGMMASSGALDNVGIPYTRVSGDLNQESTFKKVNCFIKAATCLKQIRGETFGCFGGRPMGMYTATSGTDSWMKVFGIDTEHIDQWEIVRRSEFLLAQNPKKIEQAFQWCEKNIGSIQYDGKQLTPEILKKQIASYYAVKELCQEMHLDFCGIKGQPELTNNFCTMDVAEAFMNDPYDFDGPKEPIVCSTEADMDAALTMEIFKKLAKTPVLFADVRHWHDDYKILDLCNSGEHATYFAGASFDYRDNLPRVSLLPESFYFQAGGAAVHHLAHPGKVTLARLGRKNGNYWMAILTGEFLQFDKKTNQEIMARTQAEWPHAFCKLDTSIERFIEKFPCNHIHGVYGHYVEELKMVCEFLGIQWEII</sequence>
<name>A0A1V5SK65_9BACT</name>
<dbReference type="Gene3D" id="3.40.275.10">
    <property type="entry name" value="L-fucose Isomerase, Chain A, domain 2"/>
    <property type="match status" value="2"/>
</dbReference>
<dbReference type="CDD" id="cd00578">
    <property type="entry name" value="L-fuc_L-ara-isomerases"/>
    <property type="match status" value="1"/>
</dbReference>
<reference evidence="10" key="1">
    <citation type="submission" date="2017-02" db="EMBL/GenBank/DDBJ databases">
        <title>Delving into the versatile metabolic prowess of the omnipresent phylum Bacteroidetes.</title>
        <authorList>
            <person name="Nobu M.K."/>
            <person name="Mei R."/>
            <person name="Narihiro T."/>
            <person name="Kuroda K."/>
            <person name="Liu W.-T."/>
        </authorList>
    </citation>
    <scope>NUCLEOTIDE SEQUENCE</scope>
    <source>
        <strain evidence="10">ADurb.Bin276</strain>
    </source>
</reference>
<dbReference type="InterPro" id="IPR012889">
    <property type="entry name" value="Fucose_isomerase_N2"/>
</dbReference>
<evidence type="ECO:0000259" key="9">
    <source>
        <dbReference type="Pfam" id="PF07882"/>
    </source>
</evidence>
<dbReference type="InterPro" id="IPR005763">
    <property type="entry name" value="Fucose_isomerase"/>
</dbReference>
<dbReference type="PANTHER" id="PTHR37840">
    <property type="entry name" value="L-FUCOSE ISOMERASE"/>
    <property type="match status" value="1"/>
</dbReference>
<dbReference type="EC" id="5.3.1.25" evidence="10"/>
<dbReference type="Pfam" id="PF07881">
    <property type="entry name" value="Fucose_iso_N1"/>
    <property type="match status" value="1"/>
</dbReference>
<dbReference type="InterPro" id="IPR038393">
    <property type="entry name" value="Fuc_iso_dom3_sf"/>
</dbReference>
<comment type="caution">
    <text evidence="10">The sequence shown here is derived from an EMBL/GenBank/DDBJ whole genome shotgun (WGS) entry which is preliminary data.</text>
</comment>
<dbReference type="Gene3D" id="3.40.50.1070">
    <property type="match status" value="1"/>
</dbReference>
<accession>A0A1V5SK65</accession>
<evidence type="ECO:0000259" key="8">
    <source>
        <dbReference type="Pfam" id="PF07881"/>
    </source>
</evidence>
<keyword evidence="3" id="KW-0464">Manganese</keyword>
<dbReference type="InterPro" id="IPR015888">
    <property type="entry name" value="Fuc_isomerase_C"/>
</dbReference>
<proteinExistence type="predicted"/>
<feature type="domain" description="L-fucose isomerase N-terminal-1" evidence="8">
    <location>
        <begin position="2"/>
        <end position="155"/>
    </location>
</feature>
<keyword evidence="2" id="KW-0479">Metal-binding</keyword>
<keyword evidence="5" id="KW-0294">Fucose metabolism</keyword>
<dbReference type="Pfam" id="PF02952">
    <property type="entry name" value="Fucose_iso_C"/>
    <property type="match status" value="1"/>
</dbReference>
<keyword evidence="1" id="KW-0963">Cytoplasm</keyword>
<dbReference type="GO" id="GO:0019571">
    <property type="term" value="P:D-arabinose catabolic process"/>
    <property type="evidence" value="ECO:0007669"/>
    <property type="project" value="TreeGrafter"/>
</dbReference>
<evidence type="ECO:0000259" key="7">
    <source>
        <dbReference type="Pfam" id="PF02952"/>
    </source>
</evidence>
<dbReference type="AlphaFoldDB" id="A0A1V5SK65"/>
<dbReference type="GO" id="GO:0005737">
    <property type="term" value="C:cytoplasm"/>
    <property type="evidence" value="ECO:0007669"/>
    <property type="project" value="InterPro"/>
</dbReference>
<evidence type="ECO:0000256" key="3">
    <source>
        <dbReference type="ARBA" id="ARBA00023211"/>
    </source>
</evidence>
<feature type="domain" description="L-fucose isomerase C-terminal" evidence="7">
    <location>
        <begin position="334"/>
        <end position="467"/>
    </location>
</feature>
<dbReference type="InterPro" id="IPR012888">
    <property type="entry name" value="Fucose_iso_N1"/>
</dbReference>
<evidence type="ECO:0000256" key="4">
    <source>
        <dbReference type="ARBA" id="ARBA00023235"/>
    </source>
</evidence>
<dbReference type="GO" id="GO:0008736">
    <property type="term" value="F:L-fucose isomerase activity"/>
    <property type="evidence" value="ECO:0007669"/>
    <property type="project" value="UniProtKB-EC"/>
</dbReference>
<dbReference type="InterPro" id="IPR038391">
    <property type="entry name" value="Fucose_iso_dom1_sf"/>
</dbReference>
<dbReference type="InterPro" id="IPR004216">
    <property type="entry name" value="Fuc/Ara_isomerase_C"/>
</dbReference>
<dbReference type="GO" id="GO:0042355">
    <property type="term" value="P:L-fucose catabolic process"/>
    <property type="evidence" value="ECO:0007669"/>
    <property type="project" value="TreeGrafter"/>
</dbReference>
<evidence type="ECO:0000256" key="1">
    <source>
        <dbReference type="ARBA" id="ARBA00022490"/>
    </source>
</evidence>
<dbReference type="InterPro" id="IPR038392">
    <property type="entry name" value="Fucose_isomerase_dom2_sf"/>
</dbReference>
<dbReference type="PANTHER" id="PTHR37840:SF1">
    <property type="entry name" value="L-FUCOSE ISOMERASE"/>
    <property type="match status" value="1"/>
</dbReference>
<dbReference type="Pfam" id="PF07882">
    <property type="entry name" value="Fucose_iso_N2"/>
    <property type="match status" value="1"/>
</dbReference>
<dbReference type="Gene3D" id="3.20.14.10">
    <property type="entry name" value="L-fucose/L-arabinose isomerase, C-terminal"/>
    <property type="match status" value="1"/>
</dbReference>
<dbReference type="SUPFAM" id="SSF53743">
    <property type="entry name" value="FucI/AraA N-terminal and middle domains"/>
    <property type="match status" value="1"/>
</dbReference>